<dbReference type="InterPro" id="IPR036188">
    <property type="entry name" value="FAD/NAD-bd_sf"/>
</dbReference>
<dbReference type="RefSeq" id="WP_039681530.1">
    <property type="nucleotide sequence ID" value="NZ_CP010028.1"/>
</dbReference>
<dbReference type="EMBL" id="CP010028">
    <property type="protein sequence ID" value="AIZ43894.1"/>
    <property type="molecule type" value="Genomic_DNA"/>
</dbReference>
<dbReference type="Gene3D" id="3.30.70.2450">
    <property type="match status" value="1"/>
</dbReference>
<dbReference type="PANTHER" id="PTHR43004">
    <property type="entry name" value="TRK SYSTEM POTASSIUM UPTAKE PROTEIN"/>
    <property type="match status" value="1"/>
</dbReference>
<evidence type="ECO:0000259" key="4">
    <source>
        <dbReference type="Pfam" id="PF01494"/>
    </source>
</evidence>
<name>A0A0A7KFC4_9DEIO</name>
<evidence type="ECO:0000256" key="2">
    <source>
        <dbReference type="ARBA" id="ARBA00022630"/>
    </source>
</evidence>
<dbReference type="Pfam" id="PF01494">
    <property type="entry name" value="FAD_binding_3"/>
    <property type="match status" value="1"/>
</dbReference>
<dbReference type="GO" id="GO:0071949">
    <property type="term" value="F:FAD binding"/>
    <property type="evidence" value="ECO:0007669"/>
    <property type="project" value="InterPro"/>
</dbReference>
<keyword evidence="2" id="KW-0285">Flavoprotein</keyword>
<feature type="domain" description="FAD-binding" evidence="4">
    <location>
        <begin position="11"/>
        <end position="343"/>
    </location>
</feature>
<evidence type="ECO:0000256" key="1">
    <source>
        <dbReference type="ARBA" id="ARBA00001974"/>
    </source>
</evidence>
<evidence type="ECO:0000313" key="5">
    <source>
        <dbReference type="EMBL" id="AIZ43894.1"/>
    </source>
</evidence>
<protein>
    <recommendedName>
        <fullName evidence="4">FAD-binding domain-containing protein</fullName>
    </recommendedName>
</protein>
<comment type="cofactor">
    <cofactor evidence="1">
        <name>FAD</name>
        <dbReference type="ChEBI" id="CHEBI:57692"/>
    </cofactor>
</comment>
<keyword evidence="3" id="KW-0274">FAD</keyword>
<dbReference type="InterPro" id="IPR002938">
    <property type="entry name" value="FAD-bd"/>
</dbReference>
<evidence type="ECO:0000256" key="3">
    <source>
        <dbReference type="ARBA" id="ARBA00022827"/>
    </source>
</evidence>
<proteinExistence type="predicted"/>
<dbReference type="STRING" id="1182571.QR90_00205"/>
<dbReference type="HOGENOM" id="CLU_009665_20_3_0"/>
<sequence length="509" mass="54237">MTHDRSGLDPEVLIAGAGPTGLLLALWLTRLGVRVQVVDPKSGPTTETRAIAVQARTLEFYDQLGLGREALSRGRHAAGLRLWTRGRARAGVDLRGAGAGLTAHPDIFILTQDQTEALLLGQLEALGGGVEWGTALTGLTQDVGGVTATLEGAGEIRTLRTAYLAGCDGAGSVVRRSLGVPLSGGTYPQRFYVADVTASGPLSGDRVNVSLDDDQFLAFFPMPGLDRWRVVGQVPAELGEAVTFETVRPQIDSQRIAQVAAVHWFSTYRVHHRVADSFQVGRAFLLGDAAHVHSPVGGQGMNTGLGDAANLAWKLAQTLCGAAPELLATHGPERRPFAVSLVNTTDRVFSGVVDPSPLARVVRTRVIPALLGLFSRPAAVRRWAFGRLSQLLIHYPHSPLSVGRAGRVRGGDRLPWVPLAGGSNLGALQSLRWQVHVYGTPSPDLLTWCAARELPLHAFAFTAAARRAGLVRNACYLVRPDGYVGLALSRFNLQEAEAYAARWLPASGG</sequence>
<gene>
    <name evidence="5" type="ORF">QR90_00205</name>
</gene>
<dbReference type="PRINTS" id="PR00420">
    <property type="entry name" value="RNGMNOXGNASE"/>
</dbReference>
<dbReference type="Gene3D" id="3.50.50.60">
    <property type="entry name" value="FAD/NAD(P)-binding domain"/>
    <property type="match status" value="1"/>
</dbReference>
<dbReference type="KEGG" id="dsw:QR90_00205"/>
<organism evidence="5 6">
    <name type="scientific">Deinococcus radiopugnans</name>
    <dbReference type="NCBI Taxonomy" id="57497"/>
    <lineage>
        <taxon>Bacteria</taxon>
        <taxon>Thermotogati</taxon>
        <taxon>Deinococcota</taxon>
        <taxon>Deinococci</taxon>
        <taxon>Deinococcales</taxon>
        <taxon>Deinococcaceae</taxon>
        <taxon>Deinococcus</taxon>
    </lineage>
</organism>
<reference evidence="6" key="1">
    <citation type="submission" date="2014-11" db="EMBL/GenBank/DDBJ databases">
        <title>Hymenobacter sp. DG25B genome submission.</title>
        <authorList>
            <person name="Jung H.-Y."/>
            <person name="Kim M.K."/>
            <person name="Srinivasan S."/>
            <person name="Lim S."/>
        </authorList>
    </citation>
    <scope>NUCLEOTIDE SEQUENCE [LARGE SCALE GENOMIC DNA]</scope>
    <source>
        <strain evidence="6">DY59</strain>
    </source>
</reference>
<dbReference type="GO" id="GO:0016709">
    <property type="term" value="F:oxidoreductase activity, acting on paired donors, with incorporation or reduction of molecular oxygen, NAD(P)H as one donor, and incorporation of one atom of oxygen"/>
    <property type="evidence" value="ECO:0007669"/>
    <property type="project" value="UniProtKB-ARBA"/>
</dbReference>
<evidence type="ECO:0000313" key="6">
    <source>
        <dbReference type="Proteomes" id="UP000030634"/>
    </source>
</evidence>
<accession>A0A0A7KFC4</accession>
<dbReference type="SUPFAM" id="SSF51905">
    <property type="entry name" value="FAD/NAD(P)-binding domain"/>
    <property type="match status" value="1"/>
</dbReference>
<dbReference type="PANTHER" id="PTHR43004:SF19">
    <property type="entry name" value="BINDING MONOOXYGENASE, PUTATIVE (JCVI)-RELATED"/>
    <property type="match status" value="1"/>
</dbReference>
<dbReference type="AlphaFoldDB" id="A0A0A7KFC4"/>
<dbReference type="InterPro" id="IPR050641">
    <property type="entry name" value="RIFMO-like"/>
</dbReference>
<dbReference type="Proteomes" id="UP000030634">
    <property type="component" value="Chromosome"/>
</dbReference>